<proteinExistence type="predicted"/>
<evidence type="ECO:0000313" key="1">
    <source>
        <dbReference type="EMBL" id="CAI9610797.1"/>
    </source>
</evidence>
<feature type="non-terminal residue" evidence="1">
    <location>
        <position position="1"/>
    </location>
</feature>
<protein>
    <submittedName>
        <fullName evidence="1">Uncharacterized protein</fullName>
    </submittedName>
</protein>
<reference evidence="1" key="1">
    <citation type="submission" date="2023-05" db="EMBL/GenBank/DDBJ databases">
        <authorList>
            <person name="Stuckert A."/>
        </authorList>
    </citation>
    <scope>NUCLEOTIDE SEQUENCE</scope>
</reference>
<dbReference type="EMBL" id="CATNWA010019027">
    <property type="protein sequence ID" value="CAI9610797.1"/>
    <property type="molecule type" value="Genomic_DNA"/>
</dbReference>
<keyword evidence="2" id="KW-1185">Reference proteome</keyword>
<comment type="caution">
    <text evidence="1">The sequence shown here is derived from an EMBL/GenBank/DDBJ whole genome shotgun (WGS) entry which is preliminary data.</text>
</comment>
<sequence>PVCKQHRSLSCQEGHAAVYLCAQQRNTQQHVSLVKHTAHSETRTQHTVNP</sequence>
<name>A0ABN9GMX9_9NEOB</name>
<dbReference type="Proteomes" id="UP001162483">
    <property type="component" value="Unassembled WGS sequence"/>
</dbReference>
<organism evidence="1 2">
    <name type="scientific">Staurois parvus</name>
    <dbReference type="NCBI Taxonomy" id="386267"/>
    <lineage>
        <taxon>Eukaryota</taxon>
        <taxon>Metazoa</taxon>
        <taxon>Chordata</taxon>
        <taxon>Craniata</taxon>
        <taxon>Vertebrata</taxon>
        <taxon>Euteleostomi</taxon>
        <taxon>Amphibia</taxon>
        <taxon>Batrachia</taxon>
        <taxon>Anura</taxon>
        <taxon>Neobatrachia</taxon>
        <taxon>Ranoidea</taxon>
        <taxon>Ranidae</taxon>
        <taxon>Staurois</taxon>
    </lineage>
</organism>
<accession>A0ABN9GMX9</accession>
<gene>
    <name evidence="1" type="ORF">SPARVUS_LOCUS14458760</name>
</gene>
<evidence type="ECO:0000313" key="2">
    <source>
        <dbReference type="Proteomes" id="UP001162483"/>
    </source>
</evidence>